<evidence type="ECO:0000256" key="4">
    <source>
        <dbReference type="ARBA" id="ARBA00022741"/>
    </source>
</evidence>
<evidence type="ECO:0000256" key="1">
    <source>
        <dbReference type="ARBA" id="ARBA00022448"/>
    </source>
</evidence>
<evidence type="ECO:0000256" key="5">
    <source>
        <dbReference type="ARBA" id="ARBA00022840"/>
    </source>
</evidence>
<keyword evidence="6" id="KW-1278">Translocase</keyword>
<dbReference type="PROSITE" id="PS50893">
    <property type="entry name" value="ABC_TRANSPORTER_2"/>
    <property type="match status" value="1"/>
</dbReference>
<dbReference type="InterPro" id="IPR050107">
    <property type="entry name" value="ABC_carbohydrate_import_ATPase"/>
</dbReference>
<sequence>MTTPFLRTEGLTKHFGPVRALTDISIDVHAGQVLALVGENGAGKSTLMRLLEGVFAPTRGRIYIDGQEMRFSQPKEAHAAGIRVIHQEPEIVPDLTVAENIFAGALPRRGRYFLDWSTLLTETTRLLKTFGMASELHPRQLCSGLGPAQRQMIEIMRAVQAGGADDCLRRAHILANRGGDAPPFQDHPAAEGRWRRHHLYLTPSTGNYRACRPRGGPSRRHLGRRPSGRGRDGTADHPHDGGPTAV</sequence>
<keyword evidence="11" id="KW-1185">Reference proteome</keyword>
<dbReference type="PANTHER" id="PTHR43790">
    <property type="entry name" value="CARBOHYDRATE TRANSPORT ATP-BINDING PROTEIN MG119-RELATED"/>
    <property type="match status" value="1"/>
</dbReference>
<dbReference type="SUPFAM" id="SSF52540">
    <property type="entry name" value="P-loop containing nucleoside triphosphate hydrolases"/>
    <property type="match status" value="1"/>
</dbReference>
<gene>
    <name evidence="10" type="ORF">CLG85_010915</name>
</gene>
<keyword evidence="1" id="KW-0813">Transport</keyword>
<dbReference type="Gene3D" id="3.40.50.300">
    <property type="entry name" value="P-loop containing nucleotide triphosphate hydrolases"/>
    <property type="match status" value="1"/>
</dbReference>
<evidence type="ECO:0000256" key="8">
    <source>
        <dbReference type="SAM" id="MobiDB-lite"/>
    </source>
</evidence>
<dbReference type="InterPro" id="IPR027417">
    <property type="entry name" value="P-loop_NTPase"/>
</dbReference>
<dbReference type="Proteomes" id="UP000217448">
    <property type="component" value="Unassembled WGS sequence"/>
</dbReference>
<comment type="caution">
    <text evidence="10">The sequence shown here is derived from an EMBL/GenBank/DDBJ whole genome shotgun (WGS) entry which is preliminary data.</text>
</comment>
<evidence type="ECO:0000256" key="7">
    <source>
        <dbReference type="ARBA" id="ARBA00023136"/>
    </source>
</evidence>
<organism evidence="10 11">
    <name type="scientific">Alloyangia mangrovi</name>
    <dbReference type="NCBI Taxonomy" id="1779329"/>
    <lineage>
        <taxon>Bacteria</taxon>
        <taxon>Pseudomonadati</taxon>
        <taxon>Pseudomonadota</taxon>
        <taxon>Alphaproteobacteria</taxon>
        <taxon>Rhodobacterales</taxon>
        <taxon>Roseobacteraceae</taxon>
        <taxon>Alloyangia</taxon>
    </lineage>
</organism>
<protein>
    <submittedName>
        <fullName evidence="10">Sugar ABC transporter ATP-binding protein</fullName>
    </submittedName>
</protein>
<dbReference type="EMBL" id="NTHN02000017">
    <property type="protein sequence ID" value="MCT4370800.1"/>
    <property type="molecule type" value="Genomic_DNA"/>
</dbReference>
<dbReference type="InterPro" id="IPR003593">
    <property type="entry name" value="AAA+_ATPase"/>
</dbReference>
<feature type="compositionally biased region" description="Basic residues" evidence="8">
    <location>
        <begin position="217"/>
        <end position="228"/>
    </location>
</feature>
<keyword evidence="7" id="KW-0472">Membrane</keyword>
<evidence type="ECO:0000313" key="11">
    <source>
        <dbReference type="Proteomes" id="UP000217448"/>
    </source>
</evidence>
<keyword evidence="4" id="KW-0547">Nucleotide-binding</keyword>
<evidence type="ECO:0000313" key="10">
    <source>
        <dbReference type="EMBL" id="MCT4370800.1"/>
    </source>
</evidence>
<dbReference type="GO" id="GO:0005524">
    <property type="term" value="F:ATP binding"/>
    <property type="evidence" value="ECO:0007669"/>
    <property type="project" value="UniProtKB-KW"/>
</dbReference>
<name>A0ABT2KKB1_9RHOB</name>
<evidence type="ECO:0000256" key="2">
    <source>
        <dbReference type="ARBA" id="ARBA00022475"/>
    </source>
</evidence>
<evidence type="ECO:0000256" key="6">
    <source>
        <dbReference type="ARBA" id="ARBA00022967"/>
    </source>
</evidence>
<keyword evidence="5 10" id="KW-0067">ATP-binding</keyword>
<dbReference type="Pfam" id="PF00005">
    <property type="entry name" value="ABC_tran"/>
    <property type="match status" value="1"/>
</dbReference>
<keyword evidence="2" id="KW-1003">Cell membrane</keyword>
<dbReference type="InterPro" id="IPR003439">
    <property type="entry name" value="ABC_transporter-like_ATP-bd"/>
</dbReference>
<feature type="compositionally biased region" description="Basic and acidic residues" evidence="8">
    <location>
        <begin position="229"/>
        <end position="240"/>
    </location>
</feature>
<reference evidence="11" key="1">
    <citation type="submission" date="2023-07" db="EMBL/GenBank/DDBJ databases">
        <title>Yangia mangrovi SAOS 153D genome.</title>
        <authorList>
            <person name="Verma A."/>
            <person name="Pal Y."/>
            <person name="Sundharam S."/>
            <person name="Bisht B."/>
            <person name="Srinivasan K."/>
        </authorList>
    </citation>
    <scope>NUCLEOTIDE SEQUENCE [LARGE SCALE GENOMIC DNA]</scope>
    <source>
        <strain evidence="11">SAOS 153D</strain>
    </source>
</reference>
<keyword evidence="3" id="KW-0762">Sugar transport</keyword>
<feature type="domain" description="ABC transporter" evidence="9">
    <location>
        <begin position="6"/>
        <end position="246"/>
    </location>
</feature>
<evidence type="ECO:0000259" key="9">
    <source>
        <dbReference type="PROSITE" id="PS50893"/>
    </source>
</evidence>
<accession>A0ABT2KKB1</accession>
<feature type="region of interest" description="Disordered" evidence="8">
    <location>
        <begin position="205"/>
        <end position="246"/>
    </location>
</feature>
<proteinExistence type="predicted"/>
<evidence type="ECO:0000256" key="3">
    <source>
        <dbReference type="ARBA" id="ARBA00022597"/>
    </source>
</evidence>
<dbReference type="SMART" id="SM00382">
    <property type="entry name" value="AAA"/>
    <property type="match status" value="1"/>
</dbReference>
<dbReference type="PANTHER" id="PTHR43790:SF3">
    <property type="entry name" value="D-ALLOSE IMPORT ATP-BINDING PROTEIN ALSA-RELATED"/>
    <property type="match status" value="1"/>
</dbReference>